<dbReference type="Proteomes" id="UP000284375">
    <property type="component" value="Unassembled WGS sequence"/>
</dbReference>
<dbReference type="EMBL" id="LJZO01000084">
    <property type="protein sequence ID" value="ROV87391.1"/>
    <property type="molecule type" value="Genomic_DNA"/>
</dbReference>
<accession>A0A423V986</accession>
<gene>
    <name evidence="1" type="ORF">VSDG_09682</name>
</gene>
<reference evidence="1 2" key="1">
    <citation type="submission" date="2015-09" db="EMBL/GenBank/DDBJ databases">
        <title>Host preference determinants of Valsa canker pathogens revealed by comparative genomics.</title>
        <authorList>
            <person name="Yin Z."/>
            <person name="Huang L."/>
        </authorList>
    </citation>
    <scope>NUCLEOTIDE SEQUENCE [LARGE SCALE GENOMIC DNA]</scope>
    <source>
        <strain evidence="1 2">YSFL</strain>
    </source>
</reference>
<evidence type="ECO:0000313" key="2">
    <source>
        <dbReference type="Proteomes" id="UP000284375"/>
    </source>
</evidence>
<organism evidence="1 2">
    <name type="scientific">Cytospora chrysosperma</name>
    <name type="common">Cytospora canker fungus</name>
    <name type="synonym">Sphaeria chrysosperma</name>
    <dbReference type="NCBI Taxonomy" id="252740"/>
    <lineage>
        <taxon>Eukaryota</taxon>
        <taxon>Fungi</taxon>
        <taxon>Dikarya</taxon>
        <taxon>Ascomycota</taxon>
        <taxon>Pezizomycotina</taxon>
        <taxon>Sordariomycetes</taxon>
        <taxon>Sordariomycetidae</taxon>
        <taxon>Diaporthales</taxon>
        <taxon>Cytosporaceae</taxon>
        <taxon>Cytospora</taxon>
    </lineage>
</organism>
<evidence type="ECO:0000313" key="1">
    <source>
        <dbReference type="EMBL" id="ROV87391.1"/>
    </source>
</evidence>
<proteinExistence type="predicted"/>
<comment type="caution">
    <text evidence="1">The sequence shown here is derived from an EMBL/GenBank/DDBJ whole genome shotgun (WGS) entry which is preliminary data.</text>
</comment>
<protein>
    <submittedName>
        <fullName evidence="1">Uncharacterized protein</fullName>
    </submittedName>
</protein>
<dbReference type="OrthoDB" id="10512194at2759"/>
<name>A0A423V986_CYTCH</name>
<dbReference type="AlphaFoldDB" id="A0A423V986"/>
<sequence length="205" mass="21580">MCLRVQPVCNACLHLAKNEEYYQCSPPGCSSGDVELVRRPLSRMELVSTLCSNPKCPLSTTFLENAASSLQSKVASMQQWGRQRSLMRSRWAPGNNGAQFTQQDGNSLNGDLNAQQQQPLPSIFESARQFCASVNNAPPFPFGSNAAPGGPFTSVSVPLGSGVATGGVASQANSGWSRKITLTVEEGGNVSSSSGGFVDFTRGGG</sequence>
<keyword evidence="2" id="KW-1185">Reference proteome</keyword>